<reference evidence="2 3" key="1">
    <citation type="submission" date="2023-07" db="EMBL/GenBank/DDBJ databases">
        <title>Genomic Encyclopedia of Type Strains, Phase IV (KMG-IV): sequencing the most valuable type-strain genomes for metagenomic binning, comparative biology and taxonomic classification.</title>
        <authorList>
            <person name="Goeker M."/>
        </authorList>
    </citation>
    <scope>NUCLEOTIDE SEQUENCE [LARGE SCALE GENOMIC DNA]</scope>
    <source>
        <strain evidence="2 3">B1-1</strain>
    </source>
</reference>
<dbReference type="Gene3D" id="3.40.630.30">
    <property type="match status" value="1"/>
</dbReference>
<name>A0ABU0MCH5_9HYPH</name>
<dbReference type="PROSITE" id="PS51186">
    <property type="entry name" value="GNAT"/>
    <property type="match status" value="1"/>
</dbReference>
<dbReference type="EMBL" id="JAUSWJ010000001">
    <property type="protein sequence ID" value="MDQ0518667.1"/>
    <property type="molecule type" value="Genomic_DNA"/>
</dbReference>
<proteinExistence type="predicted"/>
<dbReference type="RefSeq" id="WP_266284302.1">
    <property type="nucleotide sequence ID" value="NZ_JAPKNF010000004.1"/>
</dbReference>
<evidence type="ECO:0000313" key="3">
    <source>
        <dbReference type="Proteomes" id="UP001223743"/>
    </source>
</evidence>
<evidence type="ECO:0000313" key="2">
    <source>
        <dbReference type="EMBL" id="MDQ0518667.1"/>
    </source>
</evidence>
<gene>
    <name evidence="2" type="ORF">QO015_004280</name>
</gene>
<evidence type="ECO:0000259" key="1">
    <source>
        <dbReference type="PROSITE" id="PS51186"/>
    </source>
</evidence>
<keyword evidence="3" id="KW-1185">Reference proteome</keyword>
<protein>
    <recommendedName>
        <fullName evidence="1">N-acetyltransferase domain-containing protein</fullName>
    </recommendedName>
</protein>
<dbReference type="InterPro" id="IPR016181">
    <property type="entry name" value="Acyl_CoA_acyltransferase"/>
</dbReference>
<dbReference type="InterPro" id="IPR000182">
    <property type="entry name" value="GNAT_dom"/>
</dbReference>
<comment type="caution">
    <text evidence="2">The sequence shown here is derived from an EMBL/GenBank/DDBJ whole genome shotgun (WGS) entry which is preliminary data.</text>
</comment>
<dbReference type="SUPFAM" id="SSF55729">
    <property type="entry name" value="Acyl-CoA N-acyltransferases (Nat)"/>
    <property type="match status" value="1"/>
</dbReference>
<feature type="domain" description="N-acetyltransferase" evidence="1">
    <location>
        <begin position="2"/>
        <end position="170"/>
    </location>
</feature>
<dbReference type="Proteomes" id="UP001223743">
    <property type="component" value="Unassembled WGS sequence"/>
</dbReference>
<accession>A0ABU0MCH5</accession>
<dbReference type="Pfam" id="PF00583">
    <property type="entry name" value="Acetyltransf_1"/>
    <property type="match status" value="1"/>
</dbReference>
<organism evidence="2 3">
    <name type="scientific">Kaistia geumhonensis</name>
    <dbReference type="NCBI Taxonomy" id="410839"/>
    <lineage>
        <taxon>Bacteria</taxon>
        <taxon>Pseudomonadati</taxon>
        <taxon>Pseudomonadota</taxon>
        <taxon>Alphaproteobacteria</taxon>
        <taxon>Hyphomicrobiales</taxon>
        <taxon>Kaistiaceae</taxon>
        <taxon>Kaistia</taxon>
    </lineage>
</organism>
<sequence>MITLARAEPAHLPAFKRELQDAFGKAVIETFGPLTDGPIPSDEDIEQSFAEPGAVILEILRDGRRIGGAVLTIDEETQHNELGFFFIAAGEEGRGQGLEAWRAIEAMFPQTRVWVTHTPYFEKRNIHFYLNKCGFRIVAFHHGHHRDPDMPELGEVPGGDEMFRFEKIMPAR</sequence>